<evidence type="ECO:0000256" key="2">
    <source>
        <dbReference type="SAM" id="Coils"/>
    </source>
</evidence>
<proteinExistence type="inferred from homology"/>
<dbReference type="PANTHER" id="PTHR38693:SF1">
    <property type="entry name" value="UBIQUINONE BIOSYNTHESIS ACCESSORY FACTOR UBIJ"/>
    <property type="match status" value="1"/>
</dbReference>
<gene>
    <name evidence="1" type="primary">ubiJ</name>
    <name evidence="4" type="ORF">CAL20_03435</name>
</gene>
<keyword evidence="2" id="KW-0175">Coiled coil</keyword>
<keyword evidence="1" id="KW-0963">Cytoplasm</keyword>
<keyword evidence="5" id="KW-1185">Reference proteome</keyword>
<dbReference type="Pfam" id="PF02036">
    <property type="entry name" value="SCP2"/>
    <property type="match status" value="1"/>
</dbReference>
<dbReference type="InterPro" id="IPR003033">
    <property type="entry name" value="SCP2_sterol-bd_dom"/>
</dbReference>
<dbReference type="OrthoDB" id="8525483at2"/>
<dbReference type="PANTHER" id="PTHR38693">
    <property type="entry name" value="UBIQUINONE BIOSYNTHESIS PROTEIN UBIJ"/>
    <property type="match status" value="1"/>
</dbReference>
<protein>
    <recommendedName>
        <fullName evidence="1">Ubiquinone biosynthesis accessory factor UbiJ</fullName>
    </recommendedName>
</protein>
<dbReference type="RefSeq" id="WP_094819893.1">
    <property type="nucleotide sequence ID" value="NZ_NEVO01000002.1"/>
</dbReference>
<keyword evidence="1" id="KW-0831">Ubiquinone biosynthesis</keyword>
<dbReference type="GO" id="GO:0006744">
    <property type="term" value="P:ubiquinone biosynthetic process"/>
    <property type="evidence" value="ECO:0007669"/>
    <property type="project" value="UniProtKB-UniRule"/>
</dbReference>
<sequence>MLPFSFLPTPSRLAVRALNGLLSREDWARERLSRHAGKTVRFALGGFVTGLAINSEGYADLADTAVVPDVTLTVNPGKLNPLGMLPGQDRPDVAEATHIEGDAALARVVAELAENLRWDPEDDLSRLVGDIPATRLMAGARAAGEGAKAAVASLSRNVSEYLAEERGVLVGTSLLEQWRLDLADLNQRRDAAARAAAALDARLARLAAKRGA</sequence>
<accession>A0A261USV1</accession>
<reference evidence="4 5" key="1">
    <citation type="submission" date="2017-05" db="EMBL/GenBank/DDBJ databases">
        <title>Complete and WGS of Bordetella genogroups.</title>
        <authorList>
            <person name="Spilker T."/>
            <person name="LiPuma J."/>
        </authorList>
    </citation>
    <scope>NUCLEOTIDE SEQUENCE [LARGE SCALE GENOMIC DNA]</scope>
    <source>
        <strain evidence="4 5">AU9919</strain>
    </source>
</reference>
<comment type="similarity">
    <text evidence="1">Belongs to the UbiJ family.</text>
</comment>
<comment type="function">
    <text evidence="1">Required for ubiquinone (coenzyme Q) biosynthesis. Binds hydrophobic ubiquinone biosynthetic intermediates via its SCP2 domain and is essential for the stability of the Ubi complex. May constitute a docking platform where Ubi enzymes assemble and access their SCP2-bound polyprenyl substrates.</text>
</comment>
<name>A0A261USV1_9BORD</name>
<comment type="caution">
    <text evidence="4">The sequence shown here is derived from an EMBL/GenBank/DDBJ whole genome shotgun (WGS) entry which is preliminary data.</text>
</comment>
<comment type="subcellular location">
    <subcellularLocation>
        <location evidence="1">Cytoplasm</location>
    </subcellularLocation>
</comment>
<feature type="domain" description="SCP2" evidence="3">
    <location>
        <begin position="18"/>
        <end position="113"/>
    </location>
</feature>
<dbReference type="Proteomes" id="UP000216885">
    <property type="component" value="Unassembled WGS sequence"/>
</dbReference>
<dbReference type="GO" id="GO:0005737">
    <property type="term" value="C:cytoplasm"/>
    <property type="evidence" value="ECO:0007669"/>
    <property type="project" value="UniProtKB-SubCell"/>
</dbReference>
<evidence type="ECO:0000313" key="5">
    <source>
        <dbReference type="Proteomes" id="UP000216885"/>
    </source>
</evidence>
<comment type="pathway">
    <text evidence="1">Cofactor biosynthesis; ubiquinone biosynthesis.</text>
</comment>
<dbReference type="UniPathway" id="UPA00232"/>
<dbReference type="EMBL" id="NEVQ01000003">
    <property type="protein sequence ID" value="OZI64711.1"/>
    <property type="molecule type" value="Genomic_DNA"/>
</dbReference>
<dbReference type="InterPro" id="IPR038989">
    <property type="entry name" value="UbiJ"/>
</dbReference>
<evidence type="ECO:0000313" key="4">
    <source>
        <dbReference type="EMBL" id="OZI64711.1"/>
    </source>
</evidence>
<evidence type="ECO:0000259" key="3">
    <source>
        <dbReference type="Pfam" id="PF02036"/>
    </source>
</evidence>
<evidence type="ECO:0000256" key="1">
    <source>
        <dbReference type="HAMAP-Rule" id="MF_02215"/>
    </source>
</evidence>
<feature type="coiled-coil region" evidence="2">
    <location>
        <begin position="175"/>
        <end position="202"/>
    </location>
</feature>
<dbReference type="AlphaFoldDB" id="A0A261USV1"/>
<organism evidence="4 5">
    <name type="scientific">Bordetella genomosp. 4</name>
    <dbReference type="NCBI Taxonomy" id="463044"/>
    <lineage>
        <taxon>Bacteria</taxon>
        <taxon>Pseudomonadati</taxon>
        <taxon>Pseudomonadota</taxon>
        <taxon>Betaproteobacteria</taxon>
        <taxon>Burkholderiales</taxon>
        <taxon>Alcaligenaceae</taxon>
        <taxon>Bordetella</taxon>
    </lineage>
</organism>
<dbReference type="HAMAP" id="MF_02215">
    <property type="entry name" value="UbiJ"/>
    <property type="match status" value="1"/>
</dbReference>